<reference evidence="1" key="1">
    <citation type="submission" date="2020-05" db="EMBL/GenBank/DDBJ databases">
        <title>Mycena genomes resolve the evolution of fungal bioluminescence.</title>
        <authorList>
            <person name="Tsai I.J."/>
        </authorList>
    </citation>
    <scope>NUCLEOTIDE SEQUENCE</scope>
    <source>
        <strain evidence="1">160909Yilan</strain>
    </source>
</reference>
<comment type="caution">
    <text evidence="1">The sequence shown here is derived from an EMBL/GenBank/DDBJ whole genome shotgun (WGS) entry which is preliminary data.</text>
</comment>
<evidence type="ECO:0008006" key="3">
    <source>
        <dbReference type="Google" id="ProtNLM"/>
    </source>
</evidence>
<evidence type="ECO:0000313" key="1">
    <source>
        <dbReference type="EMBL" id="KAF7373365.1"/>
    </source>
</evidence>
<sequence length="478" mass="55072">MATSAHSLAPLLGCNDAPSSSQKVLVEEILKEKQAKFEVFRNEISRLEFTLETLRKAHFDLAAEMAQYTIILAPVRQLPPEIIGEIFLYFKPAMHPYTDLRLPRRVELPWKLAHICRRWRSIALSFSQLWAVLDLGYPWHHRTLYTAPRLVSDADDDEKAFTELPPSRPLLHYNSEEAEGYETQVILDYIAECVQRSGNSLLSIRLWTRDCAVFPVLETLLLYSARWRELVLVDPSQMFLDHLSEYQGDLGGLCKISFQGTSRSTPIFPAPNLVDLTFVRFNFPSEGSYLIPWSRLTQYNELGCSWDGNRLSSYRQLTNLLVLRLRFDQLDDDFPELNSTVVFPNLRTACFHFSNNHASAIQVLQHFEMPVLEAFSIEHYHVSQFDICLPSSSSRLKVFRATVHYPYTMENDLHRVLEMFPHLTELSIDVPHLVTDMAIARLTSYKEVASDLGLLRLSNRSFHQWDTPCSVPAYASRI</sequence>
<name>A0A8H6Z6B5_9AGAR</name>
<protein>
    <recommendedName>
        <fullName evidence="3">F-box domain-containing protein</fullName>
    </recommendedName>
</protein>
<proteinExistence type="predicted"/>
<evidence type="ECO:0000313" key="2">
    <source>
        <dbReference type="Proteomes" id="UP000623467"/>
    </source>
</evidence>
<dbReference type="Gene3D" id="1.20.1280.50">
    <property type="match status" value="1"/>
</dbReference>
<organism evidence="1 2">
    <name type="scientific">Mycena sanguinolenta</name>
    <dbReference type="NCBI Taxonomy" id="230812"/>
    <lineage>
        <taxon>Eukaryota</taxon>
        <taxon>Fungi</taxon>
        <taxon>Dikarya</taxon>
        <taxon>Basidiomycota</taxon>
        <taxon>Agaricomycotina</taxon>
        <taxon>Agaricomycetes</taxon>
        <taxon>Agaricomycetidae</taxon>
        <taxon>Agaricales</taxon>
        <taxon>Marasmiineae</taxon>
        <taxon>Mycenaceae</taxon>
        <taxon>Mycena</taxon>
    </lineage>
</organism>
<accession>A0A8H6Z6B5</accession>
<dbReference type="SUPFAM" id="SSF52047">
    <property type="entry name" value="RNI-like"/>
    <property type="match status" value="1"/>
</dbReference>
<keyword evidence="2" id="KW-1185">Reference proteome</keyword>
<dbReference type="EMBL" id="JACAZH010000003">
    <property type="protein sequence ID" value="KAF7373365.1"/>
    <property type="molecule type" value="Genomic_DNA"/>
</dbReference>
<gene>
    <name evidence="1" type="ORF">MSAN_00546100</name>
</gene>
<dbReference type="OrthoDB" id="3061689at2759"/>
<dbReference type="AlphaFoldDB" id="A0A8H6Z6B5"/>
<dbReference type="Proteomes" id="UP000623467">
    <property type="component" value="Unassembled WGS sequence"/>
</dbReference>